<accession>A0A1G7MTL9</accession>
<proteinExistence type="predicted"/>
<evidence type="ECO:0000313" key="1">
    <source>
        <dbReference type="EMBL" id="SDF64996.1"/>
    </source>
</evidence>
<evidence type="ECO:0000313" key="2">
    <source>
        <dbReference type="Proteomes" id="UP000243333"/>
    </source>
</evidence>
<reference evidence="2" key="1">
    <citation type="submission" date="2016-10" db="EMBL/GenBank/DDBJ databases">
        <authorList>
            <person name="Varghese N."/>
            <person name="Submissions S."/>
        </authorList>
    </citation>
    <scope>NUCLEOTIDE SEQUENCE [LARGE SCALE GENOMIC DNA]</scope>
    <source>
        <strain evidence="2">DSM 23256</strain>
    </source>
</reference>
<keyword evidence="2" id="KW-1185">Reference proteome</keyword>
<dbReference type="EMBL" id="FNBU01000019">
    <property type="protein sequence ID" value="SDF64996.1"/>
    <property type="molecule type" value="Genomic_DNA"/>
</dbReference>
<dbReference type="RefSeq" id="WP_093690991.1">
    <property type="nucleotide sequence ID" value="NZ_FNBU01000019.1"/>
</dbReference>
<dbReference type="Proteomes" id="UP000243333">
    <property type="component" value="Unassembled WGS sequence"/>
</dbReference>
<name>A0A1G7MTL9_9FIRM</name>
<dbReference type="AlphaFoldDB" id="A0A1G7MTL9"/>
<protein>
    <submittedName>
        <fullName evidence="1">Uncharacterized protein</fullName>
    </submittedName>
</protein>
<organism evidence="1 2">
    <name type="scientific">Sporolituus thermophilus DSM 23256</name>
    <dbReference type="NCBI Taxonomy" id="1123285"/>
    <lineage>
        <taxon>Bacteria</taxon>
        <taxon>Bacillati</taxon>
        <taxon>Bacillota</taxon>
        <taxon>Negativicutes</taxon>
        <taxon>Selenomonadales</taxon>
        <taxon>Sporomusaceae</taxon>
        <taxon>Sporolituus</taxon>
    </lineage>
</organism>
<gene>
    <name evidence="1" type="ORF">SAMN05660235_02295</name>
</gene>
<sequence>MAIHNVDTNKGVWIMVEGAPGGGFMVVIKTDGQRHVYNEPVELEEALRLANTGAEILGLPGERVLVNMQDVVGQAGRSLACRKLRSIARQIGLKM</sequence>